<dbReference type="GO" id="GO:0005829">
    <property type="term" value="C:cytosol"/>
    <property type="evidence" value="ECO:0007669"/>
    <property type="project" value="TreeGrafter"/>
</dbReference>
<keyword evidence="6 11" id="KW-0547">Nucleotide-binding</keyword>
<sequence>MHKKVLVSVAWPYVNGDIHVGHLSGYLLPADIFARYHRLRGDDVLMVSGSDCHGTPITVEADKQGLTPDQVVDKYHPNDVKLFKQYGFDYNLYTKTTTATHKRVTHEVFLDLLKNDFIVVDKMEQYYSPDDDAFLPDRYVEGVCPHCNAKDQRSDQCENCGRWLSDGELIDPVSKLTGNKVVLKETEHYFLDFEKLQSELRKFLDKNEGEWRNWVWKEADGWLREGLRKRAITRDMDWAIELPIDEIKKLPKEKQLNDFAGKKIYVWFEAVIGYLSAAQEWSESTGSEEKYTNDSGIVYRKTEDQSSDWKEWWLDSSSEHYYFMGQDNLVFHTLMWPGQLIGSQKGYTLPKNVFVNKFMNYEGKKFSKSRNWTIDSAKIAEKYGVDVVRYYIAANLPENKEANFTWEGFVDSVNNELVANLGNLINRTLKFFESKYNGEISLSDYEIDSNLQKEIDAAYRQAALLIEKGEIVNGLESIMKLARQGNKFFDENEIWQVIKTDKEKADQIMMDLLNLIINLATLMRPYLPFAATELHKMIVGDETDVQVDTDIWQSRYAQEFSLKSEVKILFQKLDREKVLEEREN</sequence>
<dbReference type="InterPro" id="IPR029038">
    <property type="entry name" value="MetRS_Zn"/>
</dbReference>
<dbReference type="SUPFAM" id="SSF52374">
    <property type="entry name" value="Nucleotidylyl transferase"/>
    <property type="match status" value="1"/>
</dbReference>
<dbReference type="InterPro" id="IPR014758">
    <property type="entry name" value="Met-tRNA_synth"/>
</dbReference>
<keyword evidence="7 11" id="KW-0067">ATP-binding</keyword>
<feature type="short sequence motif" description="'KMSKS' region" evidence="11">
    <location>
        <begin position="365"/>
        <end position="369"/>
    </location>
</feature>
<dbReference type="InterPro" id="IPR014729">
    <property type="entry name" value="Rossmann-like_a/b/a_fold"/>
</dbReference>
<dbReference type="EMBL" id="JAGQLK010000099">
    <property type="protein sequence ID" value="MCA9383615.1"/>
    <property type="molecule type" value="Genomic_DNA"/>
</dbReference>
<dbReference type="PROSITE" id="PS00178">
    <property type="entry name" value="AA_TRNA_LIGASE_I"/>
    <property type="match status" value="1"/>
</dbReference>
<dbReference type="SUPFAM" id="SSF47323">
    <property type="entry name" value="Anticodon-binding domain of a subclass of class I aminoacyl-tRNA synthetases"/>
    <property type="match status" value="1"/>
</dbReference>
<dbReference type="PANTHER" id="PTHR45765">
    <property type="entry name" value="METHIONINE--TRNA LIGASE"/>
    <property type="match status" value="1"/>
</dbReference>
<dbReference type="GO" id="GO:0004825">
    <property type="term" value="F:methionine-tRNA ligase activity"/>
    <property type="evidence" value="ECO:0007669"/>
    <property type="project" value="UniProtKB-UniRule"/>
</dbReference>
<gene>
    <name evidence="11 14" type="primary">metG</name>
    <name evidence="14" type="ORF">KC909_04565</name>
</gene>
<reference evidence="14" key="2">
    <citation type="journal article" date="2021" name="Microbiome">
        <title>Successional dynamics and alternative stable states in a saline activated sludge microbial community over 9 years.</title>
        <authorList>
            <person name="Wang Y."/>
            <person name="Ye J."/>
            <person name="Ju F."/>
            <person name="Liu L."/>
            <person name="Boyd J.A."/>
            <person name="Deng Y."/>
            <person name="Parks D.H."/>
            <person name="Jiang X."/>
            <person name="Yin X."/>
            <person name="Woodcroft B.J."/>
            <person name="Tyson G.W."/>
            <person name="Hugenholtz P."/>
            <person name="Polz M.F."/>
            <person name="Zhang T."/>
        </authorList>
    </citation>
    <scope>NUCLEOTIDE SEQUENCE</scope>
    <source>
        <strain evidence="14">HKST-UBA14</strain>
    </source>
</reference>
<feature type="binding site" evidence="11">
    <location>
        <position position="160"/>
    </location>
    <ligand>
        <name>Zn(2+)</name>
        <dbReference type="ChEBI" id="CHEBI:29105"/>
    </ligand>
</feature>
<dbReference type="HAMAP" id="MF_00098">
    <property type="entry name" value="Met_tRNA_synth_type1"/>
    <property type="match status" value="1"/>
</dbReference>
<dbReference type="CDD" id="cd07957">
    <property type="entry name" value="Anticodon_Ia_Met"/>
    <property type="match status" value="1"/>
</dbReference>
<organism evidence="14 15">
    <name type="scientific">Candidatus Dojkabacteria bacterium</name>
    <dbReference type="NCBI Taxonomy" id="2099670"/>
    <lineage>
        <taxon>Bacteria</taxon>
        <taxon>Candidatus Dojkabacteria</taxon>
    </lineage>
</organism>
<dbReference type="AlphaFoldDB" id="A0A955L664"/>
<feature type="short sequence motif" description="'HIGH' region" evidence="11">
    <location>
        <begin position="12"/>
        <end position="22"/>
    </location>
</feature>
<evidence type="ECO:0000256" key="4">
    <source>
        <dbReference type="ARBA" id="ARBA00022490"/>
    </source>
</evidence>
<protein>
    <recommendedName>
        <fullName evidence="11">Methionine--tRNA ligase</fullName>
        <ecNumber evidence="11">6.1.1.10</ecNumber>
    </recommendedName>
    <alternativeName>
        <fullName evidence="11">Methionyl-tRNA synthetase</fullName>
        <shortName evidence="11">MetRS</shortName>
    </alternativeName>
</protein>
<dbReference type="Proteomes" id="UP000783287">
    <property type="component" value="Unassembled WGS sequence"/>
</dbReference>
<comment type="catalytic activity">
    <reaction evidence="10 11">
        <text>tRNA(Met) + L-methionine + ATP = L-methionyl-tRNA(Met) + AMP + diphosphate</text>
        <dbReference type="Rhea" id="RHEA:13481"/>
        <dbReference type="Rhea" id="RHEA-COMP:9667"/>
        <dbReference type="Rhea" id="RHEA-COMP:9698"/>
        <dbReference type="ChEBI" id="CHEBI:30616"/>
        <dbReference type="ChEBI" id="CHEBI:33019"/>
        <dbReference type="ChEBI" id="CHEBI:57844"/>
        <dbReference type="ChEBI" id="CHEBI:78442"/>
        <dbReference type="ChEBI" id="CHEBI:78530"/>
        <dbReference type="ChEBI" id="CHEBI:456215"/>
        <dbReference type="EC" id="6.1.1.10"/>
    </reaction>
</comment>
<feature type="binding site" evidence="11">
    <location>
        <position position="157"/>
    </location>
    <ligand>
        <name>Zn(2+)</name>
        <dbReference type="ChEBI" id="CHEBI:29105"/>
    </ligand>
</feature>
<keyword evidence="8 11" id="KW-0648">Protein biosynthesis</keyword>
<evidence type="ECO:0000256" key="10">
    <source>
        <dbReference type="ARBA" id="ARBA00047364"/>
    </source>
</evidence>
<evidence type="ECO:0000256" key="8">
    <source>
        <dbReference type="ARBA" id="ARBA00022917"/>
    </source>
</evidence>
<comment type="similarity">
    <text evidence="3 11">Belongs to the class-I aminoacyl-tRNA synthetase family. MetG type 1 subfamily.</text>
</comment>
<dbReference type="Pfam" id="PF09334">
    <property type="entry name" value="tRNA-synt_1g"/>
    <property type="match status" value="1"/>
</dbReference>
<keyword evidence="4 11" id="KW-0963">Cytoplasm</keyword>
<feature type="binding site" evidence="11">
    <location>
        <position position="368"/>
    </location>
    <ligand>
        <name>ATP</name>
        <dbReference type="ChEBI" id="CHEBI:30616"/>
    </ligand>
</feature>
<dbReference type="Gene3D" id="2.20.28.20">
    <property type="entry name" value="Methionyl-tRNA synthetase, Zn-domain"/>
    <property type="match status" value="1"/>
</dbReference>
<evidence type="ECO:0000256" key="11">
    <source>
        <dbReference type="HAMAP-Rule" id="MF_00098"/>
    </source>
</evidence>
<feature type="binding site" evidence="11">
    <location>
        <position position="144"/>
    </location>
    <ligand>
        <name>Zn(2+)</name>
        <dbReference type="ChEBI" id="CHEBI:29105"/>
    </ligand>
</feature>
<dbReference type="InterPro" id="IPR041872">
    <property type="entry name" value="Anticodon_Met"/>
</dbReference>
<name>A0A955L664_9BACT</name>
<comment type="caution">
    <text evidence="14">The sequence shown here is derived from an EMBL/GenBank/DDBJ whole genome shotgun (WGS) entry which is preliminary data.</text>
</comment>
<dbReference type="CDD" id="cd00814">
    <property type="entry name" value="MetRS_core"/>
    <property type="match status" value="1"/>
</dbReference>
<dbReference type="InterPro" id="IPR015413">
    <property type="entry name" value="Methionyl/Leucyl_tRNA_Synth"/>
</dbReference>
<reference evidence="14" key="1">
    <citation type="submission" date="2020-04" db="EMBL/GenBank/DDBJ databases">
        <authorList>
            <person name="Zhang T."/>
        </authorList>
    </citation>
    <scope>NUCLEOTIDE SEQUENCE</scope>
    <source>
        <strain evidence="14">HKST-UBA14</strain>
    </source>
</reference>
<feature type="binding site" evidence="11">
    <location>
        <position position="147"/>
    </location>
    <ligand>
        <name>Zn(2+)</name>
        <dbReference type="ChEBI" id="CHEBI:29105"/>
    </ligand>
</feature>
<evidence type="ECO:0000256" key="6">
    <source>
        <dbReference type="ARBA" id="ARBA00022741"/>
    </source>
</evidence>
<dbReference type="GO" id="GO:0006431">
    <property type="term" value="P:methionyl-tRNA aminoacylation"/>
    <property type="evidence" value="ECO:0007669"/>
    <property type="project" value="UniProtKB-UniRule"/>
</dbReference>
<keyword evidence="11" id="KW-0862">Zinc</keyword>
<dbReference type="InterPro" id="IPR033911">
    <property type="entry name" value="MetRS_core"/>
</dbReference>
<dbReference type="SUPFAM" id="SSF57770">
    <property type="entry name" value="Methionyl-tRNA synthetase (MetRS), Zn-domain"/>
    <property type="match status" value="1"/>
</dbReference>
<feature type="domain" description="Methionyl-tRNA synthetase anticodon-binding" evidence="13">
    <location>
        <begin position="448"/>
        <end position="577"/>
    </location>
</feature>
<evidence type="ECO:0000256" key="1">
    <source>
        <dbReference type="ARBA" id="ARBA00003314"/>
    </source>
</evidence>
<comment type="cofactor">
    <cofactor evidence="11">
        <name>Zn(2+)</name>
        <dbReference type="ChEBI" id="CHEBI:29105"/>
    </cofactor>
    <text evidence="11">Binds 1 zinc ion per subunit.</text>
</comment>
<dbReference type="GO" id="GO:0005524">
    <property type="term" value="F:ATP binding"/>
    <property type="evidence" value="ECO:0007669"/>
    <property type="project" value="UniProtKB-UniRule"/>
</dbReference>
<comment type="function">
    <text evidence="1 11">Is required not only for elongation of protein synthesis but also for the initiation of all mRNA translation through initiator tRNA(fMet) aminoacylation.</text>
</comment>
<dbReference type="Gene3D" id="3.40.50.620">
    <property type="entry name" value="HUPs"/>
    <property type="match status" value="1"/>
</dbReference>
<keyword evidence="5 11" id="KW-0436">Ligase</keyword>
<dbReference type="InterPro" id="IPR009080">
    <property type="entry name" value="tRNAsynth_Ia_anticodon-bd"/>
</dbReference>
<evidence type="ECO:0000313" key="15">
    <source>
        <dbReference type="Proteomes" id="UP000783287"/>
    </source>
</evidence>
<accession>A0A955L664</accession>
<keyword evidence="9 11" id="KW-0030">Aminoacyl-tRNA synthetase</keyword>
<dbReference type="InterPro" id="IPR001412">
    <property type="entry name" value="aa-tRNA-synth_I_CS"/>
</dbReference>
<evidence type="ECO:0000259" key="12">
    <source>
        <dbReference type="Pfam" id="PF09334"/>
    </source>
</evidence>
<dbReference type="PANTHER" id="PTHR45765:SF1">
    <property type="entry name" value="METHIONINE--TRNA LIGASE, CYTOPLASMIC"/>
    <property type="match status" value="1"/>
</dbReference>
<dbReference type="InterPro" id="IPR023458">
    <property type="entry name" value="Met-tRNA_ligase_1"/>
</dbReference>
<comment type="subunit">
    <text evidence="11">Monomer.</text>
</comment>
<feature type="domain" description="Methionyl/Leucyl tRNA synthetase" evidence="12">
    <location>
        <begin position="5"/>
        <end position="429"/>
    </location>
</feature>
<evidence type="ECO:0000256" key="7">
    <source>
        <dbReference type="ARBA" id="ARBA00022840"/>
    </source>
</evidence>
<dbReference type="Pfam" id="PF19303">
    <property type="entry name" value="Anticodon_3"/>
    <property type="match status" value="1"/>
</dbReference>
<evidence type="ECO:0000259" key="13">
    <source>
        <dbReference type="Pfam" id="PF19303"/>
    </source>
</evidence>
<evidence type="ECO:0000256" key="9">
    <source>
        <dbReference type="ARBA" id="ARBA00023146"/>
    </source>
</evidence>
<dbReference type="GO" id="GO:0046872">
    <property type="term" value="F:metal ion binding"/>
    <property type="evidence" value="ECO:0007669"/>
    <property type="project" value="UniProtKB-KW"/>
</dbReference>
<dbReference type="EC" id="6.1.1.10" evidence="11"/>
<evidence type="ECO:0000256" key="3">
    <source>
        <dbReference type="ARBA" id="ARBA00008258"/>
    </source>
</evidence>
<evidence type="ECO:0000313" key="14">
    <source>
        <dbReference type="EMBL" id="MCA9383615.1"/>
    </source>
</evidence>
<proteinExistence type="inferred from homology"/>
<dbReference type="NCBIfam" id="TIGR00398">
    <property type="entry name" value="metG"/>
    <property type="match status" value="1"/>
</dbReference>
<evidence type="ECO:0000256" key="5">
    <source>
        <dbReference type="ARBA" id="ARBA00022598"/>
    </source>
</evidence>
<dbReference type="FunFam" id="2.20.28.20:FF:000001">
    <property type="entry name" value="Methionine--tRNA ligase"/>
    <property type="match status" value="1"/>
</dbReference>
<dbReference type="PRINTS" id="PR01041">
    <property type="entry name" value="TRNASYNTHMET"/>
</dbReference>
<keyword evidence="11" id="KW-0479">Metal-binding</keyword>
<comment type="subcellular location">
    <subcellularLocation>
        <location evidence="2 11">Cytoplasm</location>
    </subcellularLocation>
</comment>
<evidence type="ECO:0000256" key="2">
    <source>
        <dbReference type="ARBA" id="ARBA00004496"/>
    </source>
</evidence>
<dbReference type="Gene3D" id="1.10.730.10">
    <property type="entry name" value="Isoleucyl-tRNA Synthetase, Domain 1"/>
    <property type="match status" value="1"/>
</dbReference>